<dbReference type="GeneID" id="77461819"/>
<dbReference type="Pfam" id="PF04055">
    <property type="entry name" value="Radical_SAM"/>
    <property type="match status" value="1"/>
</dbReference>
<feature type="domain" description="Radical SAM core" evidence="7">
    <location>
        <begin position="75"/>
        <end position="303"/>
    </location>
</feature>
<dbReference type="SMART" id="SM00729">
    <property type="entry name" value="Elp3"/>
    <property type="match status" value="1"/>
</dbReference>
<evidence type="ECO:0000313" key="8">
    <source>
        <dbReference type="EMBL" id="SUO03960.1"/>
    </source>
</evidence>
<comment type="cofactor">
    <cofactor evidence="1">
        <name>[4Fe-4S] cluster</name>
        <dbReference type="ChEBI" id="CHEBI:49883"/>
    </cofactor>
</comment>
<accession>A0A380LMZ5</accession>
<evidence type="ECO:0000256" key="6">
    <source>
        <dbReference type="ARBA" id="ARBA00023014"/>
    </source>
</evidence>
<dbReference type="InterPro" id="IPR058240">
    <property type="entry name" value="rSAM_sf"/>
</dbReference>
<keyword evidence="3" id="KW-0949">S-adenosyl-L-methionine</keyword>
<dbReference type="OrthoDB" id="9808591at2"/>
<keyword evidence="6" id="KW-0411">Iron-sulfur</keyword>
<dbReference type="RefSeq" id="WP_022789332.1">
    <property type="nucleotide sequence ID" value="NZ_JACJIZ010000001.1"/>
</dbReference>
<evidence type="ECO:0000256" key="3">
    <source>
        <dbReference type="ARBA" id="ARBA00022691"/>
    </source>
</evidence>
<dbReference type="Proteomes" id="UP000255523">
    <property type="component" value="Unassembled WGS sequence"/>
</dbReference>
<dbReference type="PROSITE" id="PS51918">
    <property type="entry name" value="RADICAL_SAM"/>
    <property type="match status" value="1"/>
</dbReference>
<evidence type="ECO:0000256" key="1">
    <source>
        <dbReference type="ARBA" id="ARBA00001966"/>
    </source>
</evidence>
<evidence type="ECO:0000256" key="5">
    <source>
        <dbReference type="ARBA" id="ARBA00023004"/>
    </source>
</evidence>
<dbReference type="SFLD" id="SFLDG01067">
    <property type="entry name" value="SPASM/twitch_domain_containing"/>
    <property type="match status" value="1"/>
</dbReference>
<dbReference type="EMBL" id="UHFX01000003">
    <property type="protein sequence ID" value="SUO03960.1"/>
    <property type="molecule type" value="Genomic_DNA"/>
</dbReference>
<dbReference type="Gene3D" id="3.20.20.70">
    <property type="entry name" value="Aldolase class I"/>
    <property type="match status" value="1"/>
</dbReference>
<dbReference type="GO" id="GO:0032324">
    <property type="term" value="P:molybdopterin cofactor biosynthetic process"/>
    <property type="evidence" value="ECO:0007669"/>
    <property type="project" value="UniProtKB-ARBA"/>
</dbReference>
<organism evidence="8 9">
    <name type="scientific">Faecalicoccus pleomorphus</name>
    <dbReference type="NCBI Taxonomy" id="1323"/>
    <lineage>
        <taxon>Bacteria</taxon>
        <taxon>Bacillati</taxon>
        <taxon>Bacillota</taxon>
        <taxon>Erysipelotrichia</taxon>
        <taxon>Erysipelotrichales</taxon>
        <taxon>Erysipelotrichaceae</taxon>
        <taxon>Faecalicoccus</taxon>
    </lineage>
</organism>
<dbReference type="InterPro" id="IPR007197">
    <property type="entry name" value="rSAM"/>
</dbReference>
<dbReference type="SFLD" id="SFLDS00029">
    <property type="entry name" value="Radical_SAM"/>
    <property type="match status" value="1"/>
</dbReference>
<dbReference type="GO" id="GO:0046872">
    <property type="term" value="F:metal ion binding"/>
    <property type="evidence" value="ECO:0007669"/>
    <property type="project" value="UniProtKB-KW"/>
</dbReference>
<keyword evidence="9" id="KW-1185">Reference proteome</keyword>
<dbReference type="GO" id="GO:0051539">
    <property type="term" value="F:4 iron, 4 sulfur cluster binding"/>
    <property type="evidence" value="ECO:0007669"/>
    <property type="project" value="UniProtKB-KW"/>
</dbReference>
<name>A0A380LMZ5_9FIRM</name>
<dbReference type="PANTHER" id="PTHR43787:SF3">
    <property type="entry name" value="ARYLSULFATASE REGULATORY PROTEIN"/>
    <property type="match status" value="1"/>
</dbReference>
<dbReference type="AlphaFoldDB" id="A0A380LMZ5"/>
<keyword evidence="2" id="KW-0004">4Fe-4S</keyword>
<dbReference type="CDD" id="cd01335">
    <property type="entry name" value="Radical_SAM"/>
    <property type="match status" value="1"/>
</dbReference>
<dbReference type="InterPro" id="IPR013785">
    <property type="entry name" value="Aldolase_TIM"/>
</dbReference>
<evidence type="ECO:0000313" key="9">
    <source>
        <dbReference type="Proteomes" id="UP000255523"/>
    </source>
</evidence>
<dbReference type="PROSITE" id="PS01305">
    <property type="entry name" value="MOAA_NIFB_PQQE"/>
    <property type="match status" value="1"/>
</dbReference>
<evidence type="ECO:0000259" key="7">
    <source>
        <dbReference type="PROSITE" id="PS51918"/>
    </source>
</evidence>
<dbReference type="UniPathway" id="UPA00782"/>
<dbReference type="PANTHER" id="PTHR43787">
    <property type="entry name" value="FEMO COFACTOR BIOSYNTHESIS PROTEIN NIFB-RELATED"/>
    <property type="match status" value="1"/>
</dbReference>
<dbReference type="InterPro" id="IPR000385">
    <property type="entry name" value="MoaA_NifB_PqqE_Fe-S-bd_CS"/>
</dbReference>
<protein>
    <submittedName>
        <fullName evidence="8">Transcriptional regulator</fullName>
    </submittedName>
</protein>
<dbReference type="InterPro" id="IPR006638">
    <property type="entry name" value="Elp3/MiaA/NifB-like_rSAM"/>
</dbReference>
<evidence type="ECO:0000256" key="2">
    <source>
        <dbReference type="ARBA" id="ARBA00022485"/>
    </source>
</evidence>
<keyword evidence="4" id="KW-0479">Metal-binding</keyword>
<proteinExistence type="predicted"/>
<dbReference type="GO" id="GO:0003824">
    <property type="term" value="F:catalytic activity"/>
    <property type="evidence" value="ECO:0007669"/>
    <property type="project" value="InterPro"/>
</dbReference>
<keyword evidence="5" id="KW-0408">Iron</keyword>
<reference evidence="8 9" key="1">
    <citation type="submission" date="2018-06" db="EMBL/GenBank/DDBJ databases">
        <authorList>
            <consortium name="Pathogen Informatics"/>
            <person name="Doyle S."/>
        </authorList>
    </citation>
    <scope>NUCLEOTIDE SEQUENCE [LARGE SCALE GENOMIC DNA]</scope>
    <source>
        <strain evidence="8 9">NCTC11087</strain>
    </source>
</reference>
<evidence type="ECO:0000256" key="4">
    <source>
        <dbReference type="ARBA" id="ARBA00022723"/>
    </source>
</evidence>
<gene>
    <name evidence="8" type="primary">moaA</name>
    <name evidence="8" type="ORF">NCTC11087_00844</name>
</gene>
<dbReference type="SUPFAM" id="SSF102114">
    <property type="entry name" value="Radical SAM enzymes"/>
    <property type="match status" value="1"/>
</dbReference>
<sequence length="416" mass="48263">MKLSKYNIYINKNNYIKIINTKSGAIVNIKDKELLSKLFCLPNNLKDCKNTNLETLNTLGIIIDHCSDEVCKDPTSDTLTVTLIVTQQCNFRCSYCYEKFKNLKLSDNSYRSIFTFIKKQMESNEFKNVRINLFGGEPLLVYNDIISFLESLNAYLKTKKINFSIGMTTNGYLLDIEKYKTLVDLGLTDVQVTLDGFSKTHNKTRHLANREGTWNVIIQNLKKISQYPKHSKIILRTNFNSEVIESEKKFLIFCKDYFENQFIMHFEAIKPFNKNYKGECYDQEKEHENIIKLIQFCKHNQINHIFKDVLSRGFYACPQCSKNSYVFDPELNLMKCTVLFDFDKNQIGRLNSDGKLIINNNINLWNGYTESCKECNVYPVCLGRKCLGGALKNKKPKCSYDVIVKSIKDIVCASYD</sequence>